<protein>
    <submittedName>
        <fullName evidence="3">Uncharacterized protein</fullName>
    </submittedName>
</protein>
<keyword evidence="2" id="KW-0812">Transmembrane</keyword>
<evidence type="ECO:0000313" key="4">
    <source>
        <dbReference type="Proteomes" id="UP000602395"/>
    </source>
</evidence>
<keyword evidence="2" id="KW-0472">Membrane</keyword>
<evidence type="ECO:0000313" key="3">
    <source>
        <dbReference type="EMBL" id="MBD1321565.1"/>
    </source>
</evidence>
<comment type="caution">
    <text evidence="3">The sequence shown here is derived from an EMBL/GenBank/DDBJ whole genome shotgun (WGS) entry which is preliminary data.</text>
</comment>
<organism evidence="3 4">
    <name type="scientific">Gordonia hankookensis</name>
    <dbReference type="NCBI Taxonomy" id="589403"/>
    <lineage>
        <taxon>Bacteria</taxon>
        <taxon>Bacillati</taxon>
        <taxon>Actinomycetota</taxon>
        <taxon>Actinomycetes</taxon>
        <taxon>Mycobacteriales</taxon>
        <taxon>Gordoniaceae</taxon>
        <taxon>Gordonia</taxon>
    </lineage>
</organism>
<evidence type="ECO:0000256" key="2">
    <source>
        <dbReference type="SAM" id="Phobius"/>
    </source>
</evidence>
<keyword evidence="2" id="KW-1133">Transmembrane helix</keyword>
<sequence>MSTWLIVAILVTVWVTIAVVVALVVGRMLRLRDVNEKRDEQKETTSDDTRRQDRG</sequence>
<accession>A0ABR7WFL1</accession>
<evidence type="ECO:0000256" key="1">
    <source>
        <dbReference type="SAM" id="MobiDB-lite"/>
    </source>
</evidence>
<feature type="region of interest" description="Disordered" evidence="1">
    <location>
        <begin position="36"/>
        <end position="55"/>
    </location>
</feature>
<name>A0ABR7WFL1_9ACTN</name>
<dbReference type="Proteomes" id="UP000602395">
    <property type="component" value="Unassembled WGS sequence"/>
</dbReference>
<keyword evidence="4" id="KW-1185">Reference proteome</keyword>
<reference evidence="3 4" key="1">
    <citation type="submission" date="2020-09" db="EMBL/GenBank/DDBJ databases">
        <title>Novel species in genus Gordonia.</title>
        <authorList>
            <person name="Zhang G."/>
        </authorList>
    </citation>
    <scope>NUCLEOTIDE SEQUENCE [LARGE SCALE GENOMIC DNA]</scope>
    <source>
        <strain evidence="3 4">ON-33</strain>
    </source>
</reference>
<dbReference type="RefSeq" id="WP_190268109.1">
    <property type="nucleotide sequence ID" value="NZ_BAABAD010000002.1"/>
</dbReference>
<gene>
    <name evidence="3" type="ORF">IDF66_18450</name>
</gene>
<dbReference type="EMBL" id="JACWMS010000004">
    <property type="protein sequence ID" value="MBD1321565.1"/>
    <property type="molecule type" value="Genomic_DNA"/>
</dbReference>
<proteinExistence type="predicted"/>
<feature type="transmembrane region" description="Helical" evidence="2">
    <location>
        <begin position="6"/>
        <end position="29"/>
    </location>
</feature>